<accession>A0A7W6KGZ9</accession>
<dbReference type="EMBL" id="JACIDZ010000002">
    <property type="protein sequence ID" value="MBB4121131.1"/>
    <property type="molecule type" value="Genomic_DNA"/>
</dbReference>
<evidence type="ECO:0000259" key="2">
    <source>
        <dbReference type="Pfam" id="PF10908"/>
    </source>
</evidence>
<evidence type="ECO:0000313" key="4">
    <source>
        <dbReference type="Proteomes" id="UP000530571"/>
    </source>
</evidence>
<gene>
    <name evidence="3" type="ORF">GGR30_001042</name>
</gene>
<sequence length="352" mass="36940">MTRLATAAAFLLVTGGAIAMIAASPIISATVAKPQLSSTAGLGLTLNPAFKTPERAQSAKVSRLLAAREGQARAKGLKAEDVRLSYLKPKLERSGQTALTVLQRKMVAEQIADNAGSEIALAGVPPELMPKALSRTPGPATIAPSTAFAAVSPGGGADDSAGGAFKLVLQGADDSRLAPGEVPTPEKRPAGLTLAYADFGHDGLDGIFGEVPERTSKVAVYDIAAGKVYMPDGEVMEAHSGRGKYRDDPNHTHVKMAGAVPAATYRLSMRESLFHGVPALRMTSVDGTNPLGRTGILAHTYMLRTPGDSHGCLVFKDYYKFLKAYRENEVDYIVAVPSLRKGLSTQLASRAS</sequence>
<dbReference type="Pfam" id="PF10908">
    <property type="entry name" value="Tlde1_dom"/>
    <property type="match status" value="1"/>
</dbReference>
<evidence type="ECO:0000313" key="3">
    <source>
        <dbReference type="EMBL" id="MBB4121131.1"/>
    </source>
</evidence>
<dbReference type="AlphaFoldDB" id="A0A7W6KGZ9"/>
<evidence type="ECO:0000256" key="1">
    <source>
        <dbReference type="SAM" id="SignalP"/>
    </source>
</evidence>
<feature type="chain" id="PRO_5030897011" description="Tlde1 domain-containing protein" evidence="1">
    <location>
        <begin position="20"/>
        <end position="352"/>
    </location>
</feature>
<keyword evidence="4" id="KW-1185">Reference proteome</keyword>
<name>A0A7W6KGZ9_9HYPH</name>
<protein>
    <recommendedName>
        <fullName evidence="2">Tlde1 domain-containing protein</fullName>
    </recommendedName>
</protein>
<comment type="caution">
    <text evidence="3">The sequence shown here is derived from an EMBL/GenBank/DDBJ whole genome shotgun (WGS) entry which is preliminary data.</text>
</comment>
<dbReference type="InterPro" id="IPR021225">
    <property type="entry name" value="Tlde1_dom"/>
</dbReference>
<dbReference type="RefSeq" id="WP_183483223.1">
    <property type="nucleotide sequence ID" value="NZ_JACIDZ010000002.1"/>
</dbReference>
<feature type="domain" description="Tlde1" evidence="2">
    <location>
        <begin position="235"/>
        <end position="337"/>
    </location>
</feature>
<proteinExistence type="predicted"/>
<reference evidence="3 4" key="1">
    <citation type="submission" date="2020-08" db="EMBL/GenBank/DDBJ databases">
        <title>Genomic Encyclopedia of Type Strains, Phase IV (KMG-IV): sequencing the most valuable type-strain genomes for metagenomic binning, comparative biology and taxonomic classification.</title>
        <authorList>
            <person name="Goeker M."/>
        </authorList>
    </citation>
    <scope>NUCLEOTIDE SEQUENCE [LARGE SCALE GENOMIC DNA]</scope>
    <source>
        <strain evidence="3 4">DSM 28101</strain>
    </source>
</reference>
<keyword evidence="1" id="KW-0732">Signal</keyword>
<dbReference type="Proteomes" id="UP000530571">
    <property type="component" value="Unassembled WGS sequence"/>
</dbReference>
<feature type="signal peptide" evidence="1">
    <location>
        <begin position="1"/>
        <end position="19"/>
    </location>
</feature>
<organism evidence="3 4">
    <name type="scientific">Martelella radicis</name>
    <dbReference type="NCBI Taxonomy" id="1397476"/>
    <lineage>
        <taxon>Bacteria</taxon>
        <taxon>Pseudomonadati</taxon>
        <taxon>Pseudomonadota</taxon>
        <taxon>Alphaproteobacteria</taxon>
        <taxon>Hyphomicrobiales</taxon>
        <taxon>Aurantimonadaceae</taxon>
        <taxon>Martelella</taxon>
    </lineage>
</organism>